<dbReference type="InterPro" id="IPR005560">
    <property type="entry name" value="Csp_YhjQ"/>
</dbReference>
<dbReference type="KEGG" id="srho:HH216_22485"/>
<dbReference type="EMBL" id="CP051677">
    <property type="protein sequence ID" value="QJD80880.1"/>
    <property type="molecule type" value="Genomic_DNA"/>
</dbReference>
<protein>
    <recommendedName>
        <fullName evidence="3">Four-helix bundle copper-binding protein</fullName>
    </recommendedName>
</protein>
<organism evidence="1 2">
    <name type="scientific">Spirosoma rhododendri</name>
    <dbReference type="NCBI Taxonomy" id="2728024"/>
    <lineage>
        <taxon>Bacteria</taxon>
        <taxon>Pseudomonadati</taxon>
        <taxon>Bacteroidota</taxon>
        <taxon>Cytophagia</taxon>
        <taxon>Cytophagales</taxon>
        <taxon>Cytophagaceae</taxon>
        <taxon>Spirosoma</taxon>
    </lineage>
</organism>
<dbReference type="Pfam" id="PF03860">
    <property type="entry name" value="Csp"/>
    <property type="match status" value="1"/>
</dbReference>
<evidence type="ECO:0000313" key="1">
    <source>
        <dbReference type="EMBL" id="QJD80880.1"/>
    </source>
</evidence>
<proteinExistence type="predicted"/>
<name>A0A7L5DZE6_9BACT</name>
<evidence type="ECO:0000313" key="2">
    <source>
        <dbReference type="Proteomes" id="UP000501128"/>
    </source>
</evidence>
<reference evidence="1 2" key="1">
    <citation type="submission" date="2020-04" db="EMBL/GenBank/DDBJ databases">
        <title>Genome sequencing of novel species.</title>
        <authorList>
            <person name="Heo J."/>
            <person name="Kim S.-J."/>
            <person name="Kim J.-S."/>
            <person name="Hong S.-B."/>
            <person name="Kwon S.-W."/>
        </authorList>
    </citation>
    <scope>NUCLEOTIDE SEQUENCE [LARGE SCALE GENOMIC DNA]</scope>
    <source>
        <strain evidence="1 2">CJU-R4</strain>
    </source>
</reference>
<gene>
    <name evidence="1" type="ORF">HH216_22485</name>
</gene>
<dbReference type="AlphaFoldDB" id="A0A7L5DZE6"/>
<dbReference type="Proteomes" id="UP000501128">
    <property type="component" value="Chromosome"/>
</dbReference>
<accession>A0A7L5DZE6</accession>
<dbReference type="Gene3D" id="1.20.1270.360">
    <property type="match status" value="1"/>
</dbReference>
<sequence>MINQAAIHDSLLQCAVQCREFVLSNRHNADLCSETIVLGIDCAELCRQMSVLISHKTEKSASVAKLCIRACESLLRQLTFSAEPSAQPLIDSCVQARRCCQTVVDQHMVPDQFAPAKSSVVCYGITLPVSVYRA</sequence>
<evidence type="ECO:0008006" key="3">
    <source>
        <dbReference type="Google" id="ProtNLM"/>
    </source>
</evidence>
<keyword evidence="2" id="KW-1185">Reference proteome</keyword>
<dbReference type="RefSeq" id="WP_169552900.1">
    <property type="nucleotide sequence ID" value="NZ_CP051677.1"/>
</dbReference>